<accession>A0ABT5HQP6</accession>
<evidence type="ECO:0008006" key="4">
    <source>
        <dbReference type="Google" id="ProtNLM"/>
    </source>
</evidence>
<proteinExistence type="predicted"/>
<dbReference type="Proteomes" id="UP001214854">
    <property type="component" value="Unassembled WGS sequence"/>
</dbReference>
<reference evidence="2 3" key="1">
    <citation type="submission" date="2023-01" db="EMBL/GenBank/DDBJ databases">
        <title>Novel species of the genus Asticcacaulis isolated from rivers.</title>
        <authorList>
            <person name="Lu H."/>
        </authorList>
    </citation>
    <scope>NUCLEOTIDE SEQUENCE [LARGE SCALE GENOMIC DNA]</scope>
    <source>
        <strain evidence="2 3">BYS171W</strain>
    </source>
</reference>
<dbReference type="RefSeq" id="WP_272746777.1">
    <property type="nucleotide sequence ID" value="NZ_JAQQKX010000002.1"/>
</dbReference>
<evidence type="ECO:0000313" key="2">
    <source>
        <dbReference type="EMBL" id="MDC7682267.1"/>
    </source>
</evidence>
<feature type="signal peptide" evidence="1">
    <location>
        <begin position="1"/>
        <end position="21"/>
    </location>
</feature>
<evidence type="ECO:0000313" key="3">
    <source>
        <dbReference type="Proteomes" id="UP001214854"/>
    </source>
</evidence>
<keyword evidence="3" id="KW-1185">Reference proteome</keyword>
<comment type="caution">
    <text evidence="2">The sequence shown here is derived from an EMBL/GenBank/DDBJ whole genome shotgun (WGS) entry which is preliminary data.</text>
</comment>
<organism evidence="2 3">
    <name type="scientific">Asticcacaulis aquaticus</name>
    <dbReference type="NCBI Taxonomy" id="2984212"/>
    <lineage>
        <taxon>Bacteria</taxon>
        <taxon>Pseudomonadati</taxon>
        <taxon>Pseudomonadota</taxon>
        <taxon>Alphaproteobacteria</taxon>
        <taxon>Caulobacterales</taxon>
        <taxon>Caulobacteraceae</taxon>
        <taxon>Asticcacaulis</taxon>
    </lineage>
</organism>
<evidence type="ECO:0000256" key="1">
    <source>
        <dbReference type="SAM" id="SignalP"/>
    </source>
</evidence>
<dbReference type="EMBL" id="JAQQKX010000002">
    <property type="protein sequence ID" value="MDC7682267.1"/>
    <property type="molecule type" value="Genomic_DNA"/>
</dbReference>
<feature type="chain" id="PRO_5045957926" description="Tetratricopeptide repeat protein" evidence="1">
    <location>
        <begin position="22"/>
        <end position="309"/>
    </location>
</feature>
<gene>
    <name evidence="2" type="ORF">PQU92_03210</name>
</gene>
<keyword evidence="1" id="KW-0732">Signal</keyword>
<name>A0ABT5HQP6_9CAUL</name>
<sequence length="309" mass="35192">MRTWILTAAVALLASAASTTASTIAPPQELKCPVGGKSFEHSFYMSYSTWGQRPDGKPYGSGEFPVTPPICPDNGLIMYREFTKAEIKALEGLLASAEYQALRETDTPFFRVAWIEKALNPKSEKIVWYLLNASWEADDDAVLKMRYQRAFLNLAETLPAKPEDETWLAIRLRVMNAYRELGEFDKAQAVYDALNVEALSKGLPVTREEAFELRDEKKRNRWALVDYLKRLHVVLVRGDRRSEPLDMMRPWDAARICFYKRENPEALNAFDRAYCATPEIMQEIERGRDIWGVSKAERDAARAKLNGAA</sequence>
<protein>
    <recommendedName>
        <fullName evidence="4">Tetratricopeptide repeat protein</fullName>
    </recommendedName>
</protein>